<dbReference type="EMBL" id="JAPJDZ010000011">
    <property type="protein sequence ID" value="MDP5135676.1"/>
    <property type="molecule type" value="Genomic_DNA"/>
</dbReference>
<keyword evidence="3" id="KW-1185">Reference proteome</keyword>
<dbReference type="Proteomes" id="UP001231109">
    <property type="component" value="Unassembled WGS sequence"/>
</dbReference>
<gene>
    <name evidence="2" type="ORF">ORJ04_06905</name>
</gene>
<comment type="caution">
    <text evidence="2">The sequence shown here is derived from an EMBL/GenBank/DDBJ whole genome shotgun (WGS) entry which is preliminary data.</text>
</comment>
<proteinExistence type="predicted"/>
<evidence type="ECO:0000256" key="1">
    <source>
        <dbReference type="SAM" id="Phobius"/>
    </source>
</evidence>
<keyword evidence="1" id="KW-1133">Transmembrane helix</keyword>
<sequence length="163" mass="18473">MADLFLEFKNAYSNSLRVKALVFATAVSAVVLSMFGWSLFENSDFYVFHDEYEFVNEIGGGRVSPTFFLENSKGIIHEVKGGYFDCFYRFDLEEVFHIGFVNLGGDKVVVACSQGDVKLNVSDGLLAVNEILSSTRYMAFTSLMVLVFSGFVLFCYFYRRKIL</sequence>
<feature type="transmembrane region" description="Helical" evidence="1">
    <location>
        <begin position="20"/>
        <end position="40"/>
    </location>
</feature>
<keyword evidence="1" id="KW-0812">Transmembrane</keyword>
<evidence type="ECO:0000313" key="3">
    <source>
        <dbReference type="Proteomes" id="UP001231109"/>
    </source>
</evidence>
<protein>
    <submittedName>
        <fullName evidence="2">Uncharacterized protein</fullName>
    </submittedName>
</protein>
<keyword evidence="1" id="KW-0472">Membrane</keyword>
<name>A0ABT9HYB7_9GAMM</name>
<accession>A0ABT9HYB7</accession>
<evidence type="ECO:0000313" key="2">
    <source>
        <dbReference type="EMBL" id="MDP5135676.1"/>
    </source>
</evidence>
<reference evidence="2 3" key="1">
    <citation type="submission" date="2022-11" db="EMBL/GenBank/DDBJ databases">
        <title>Viruses from the air-sea interface of a natural surface slick.</title>
        <authorList>
            <person name="Rahlff J."/>
            <person name="Holmfeldt K."/>
        </authorList>
    </citation>
    <scope>NUCLEOTIDE SEQUENCE [LARGE SCALE GENOMIC DNA]</scope>
    <source>
        <strain evidence="2 3">SMS4</strain>
    </source>
</reference>
<feature type="transmembrane region" description="Helical" evidence="1">
    <location>
        <begin position="137"/>
        <end position="158"/>
    </location>
</feature>
<organism evidence="2 3">
    <name type="scientific">Rheinheimera baltica</name>
    <dbReference type="NCBI Taxonomy" id="67576"/>
    <lineage>
        <taxon>Bacteria</taxon>
        <taxon>Pseudomonadati</taxon>
        <taxon>Pseudomonadota</taxon>
        <taxon>Gammaproteobacteria</taxon>
        <taxon>Chromatiales</taxon>
        <taxon>Chromatiaceae</taxon>
        <taxon>Rheinheimera</taxon>
    </lineage>
</organism>
<dbReference type="RefSeq" id="WP_305974759.1">
    <property type="nucleotide sequence ID" value="NZ_JAPJDZ010000011.1"/>
</dbReference>